<proteinExistence type="predicted"/>
<keyword evidence="1" id="KW-0472">Membrane</keyword>
<dbReference type="EMBL" id="MDJZ01000012">
    <property type="protein sequence ID" value="OUE25353.1"/>
    <property type="molecule type" value="Genomic_DNA"/>
</dbReference>
<organism evidence="2 3">
    <name type="scientific">Clavibacter michiganensis</name>
    <dbReference type="NCBI Taxonomy" id="28447"/>
    <lineage>
        <taxon>Bacteria</taxon>
        <taxon>Bacillati</taxon>
        <taxon>Actinomycetota</taxon>
        <taxon>Actinomycetes</taxon>
        <taxon>Micrococcales</taxon>
        <taxon>Microbacteriaceae</taxon>
        <taxon>Clavibacter</taxon>
    </lineage>
</organism>
<dbReference type="RefSeq" id="WP_086514511.1">
    <property type="nucleotide sequence ID" value="NZ_MDJZ01000012.1"/>
</dbReference>
<dbReference type="AlphaFoldDB" id="A0A251YMG3"/>
<evidence type="ECO:0000313" key="3">
    <source>
        <dbReference type="Proteomes" id="UP000195101"/>
    </source>
</evidence>
<comment type="caution">
    <text evidence="2">The sequence shown here is derived from an EMBL/GenBank/DDBJ whole genome shotgun (WGS) entry which is preliminary data.</text>
</comment>
<feature type="transmembrane region" description="Helical" evidence="1">
    <location>
        <begin position="79"/>
        <end position="100"/>
    </location>
</feature>
<feature type="transmembrane region" description="Helical" evidence="1">
    <location>
        <begin position="21"/>
        <end position="42"/>
    </location>
</feature>
<sequence length="114" mass="11808">MTAPHVDAPPPVRARLLPAPLILLCGLVVVPLAISFAANSWATPDAPAYVRMAFASVAGVVVAVASVLVLLVDRLVKRAPAGTMVALTVVVLVWASSTLASTSDMLLQRLAQLD</sequence>
<reference evidence="2 3" key="1">
    <citation type="submission" date="2016-08" db="EMBL/GenBank/DDBJ databases">
        <title>Genome sequence of Clavibacter michiganensis spp strain CFBP8019.</title>
        <authorList>
            <person name="Thapa S.P."/>
            <person name="Coaker G."/>
            <person name="Jacques M.-A."/>
        </authorList>
    </citation>
    <scope>NUCLEOTIDE SEQUENCE [LARGE SCALE GENOMIC DNA]</scope>
    <source>
        <strain evidence="2">CFBP8019</strain>
    </source>
</reference>
<keyword evidence="1" id="KW-1133">Transmembrane helix</keyword>
<name>A0A251YMG3_9MICO</name>
<dbReference type="OrthoDB" id="5074698at2"/>
<dbReference type="Proteomes" id="UP000195101">
    <property type="component" value="Unassembled WGS sequence"/>
</dbReference>
<accession>A0A251YMG3</accession>
<protein>
    <submittedName>
        <fullName evidence="2">Uncharacterized protein</fullName>
    </submittedName>
</protein>
<evidence type="ECO:0000313" key="2">
    <source>
        <dbReference type="EMBL" id="OUE25353.1"/>
    </source>
</evidence>
<evidence type="ECO:0000256" key="1">
    <source>
        <dbReference type="SAM" id="Phobius"/>
    </source>
</evidence>
<gene>
    <name evidence="2" type="ORF">BFL37_07465</name>
</gene>
<feature type="transmembrane region" description="Helical" evidence="1">
    <location>
        <begin position="48"/>
        <end position="72"/>
    </location>
</feature>
<keyword evidence="3" id="KW-1185">Reference proteome</keyword>
<keyword evidence="1" id="KW-0812">Transmembrane</keyword>